<organism evidence="1 2">
    <name type="scientific">Nakamurella leprariae</name>
    <dbReference type="NCBI Taxonomy" id="2803911"/>
    <lineage>
        <taxon>Bacteria</taxon>
        <taxon>Bacillati</taxon>
        <taxon>Actinomycetota</taxon>
        <taxon>Actinomycetes</taxon>
        <taxon>Nakamurellales</taxon>
        <taxon>Nakamurellaceae</taxon>
        <taxon>Nakamurella</taxon>
    </lineage>
</organism>
<comment type="caution">
    <text evidence="1">The sequence shown here is derived from an EMBL/GenBank/DDBJ whole genome shotgun (WGS) entry which is preliminary data.</text>
</comment>
<evidence type="ECO:0000313" key="1">
    <source>
        <dbReference type="EMBL" id="MBM9466954.1"/>
    </source>
</evidence>
<dbReference type="Proteomes" id="UP000663792">
    <property type="component" value="Unassembled WGS sequence"/>
</dbReference>
<dbReference type="RefSeq" id="WP_205259888.1">
    <property type="nucleotide sequence ID" value="NZ_JAERWK010000008.1"/>
</dbReference>
<reference evidence="1" key="1">
    <citation type="submission" date="2021-01" db="EMBL/GenBank/DDBJ databases">
        <title>YIM 132084 draft genome.</title>
        <authorList>
            <person name="An D."/>
        </authorList>
    </citation>
    <scope>NUCLEOTIDE SEQUENCE</scope>
    <source>
        <strain evidence="1">YIM 132084</strain>
    </source>
</reference>
<evidence type="ECO:0000313" key="2">
    <source>
        <dbReference type="Proteomes" id="UP000663792"/>
    </source>
</evidence>
<accession>A0A938YBU7</accession>
<protein>
    <recommendedName>
        <fullName evidence="3">SPOR domain-containing protein</fullName>
    </recommendedName>
</protein>
<proteinExistence type="predicted"/>
<evidence type="ECO:0008006" key="3">
    <source>
        <dbReference type="Google" id="ProtNLM"/>
    </source>
</evidence>
<dbReference type="AlphaFoldDB" id="A0A938YBU7"/>
<name>A0A938YBU7_9ACTN</name>
<gene>
    <name evidence="1" type="ORF">JL106_06610</name>
</gene>
<sequence length="65" mass="7366">MGDEIGQSKGWYFNIVTHEVEKEGQSKAKDLLGPFATREEAADALQIIRAREERKDAEDRSWGNS</sequence>
<dbReference type="EMBL" id="JAERWK010000008">
    <property type="protein sequence ID" value="MBM9466954.1"/>
    <property type="molecule type" value="Genomic_DNA"/>
</dbReference>
<keyword evidence="2" id="KW-1185">Reference proteome</keyword>